<comment type="caution">
    <text evidence="4">The sequence shown here is derived from an EMBL/GenBank/DDBJ whole genome shotgun (WGS) entry which is preliminary data.</text>
</comment>
<proteinExistence type="predicted"/>
<dbReference type="InterPro" id="IPR009057">
    <property type="entry name" value="Homeodomain-like_sf"/>
</dbReference>
<dbReference type="PRINTS" id="PR00455">
    <property type="entry name" value="HTHTETR"/>
</dbReference>
<accession>A0A2W1LFA4</accession>
<evidence type="ECO:0000313" key="5">
    <source>
        <dbReference type="Proteomes" id="UP000249522"/>
    </source>
</evidence>
<dbReference type="PROSITE" id="PS50977">
    <property type="entry name" value="HTH_TETR_2"/>
    <property type="match status" value="1"/>
</dbReference>
<dbReference type="RefSeq" id="WP_111145741.1">
    <property type="nucleotide sequence ID" value="NZ_QKRB01000036.1"/>
</dbReference>
<dbReference type="InterPro" id="IPR001647">
    <property type="entry name" value="HTH_TetR"/>
</dbReference>
<dbReference type="SUPFAM" id="SSF46689">
    <property type="entry name" value="Homeodomain-like"/>
    <property type="match status" value="1"/>
</dbReference>
<reference evidence="4 5" key="1">
    <citation type="submission" date="2018-06" db="EMBL/GenBank/DDBJ databases">
        <title>Paenibacillus imtechensis sp. nov.</title>
        <authorList>
            <person name="Pinnaka A.K."/>
            <person name="Singh H."/>
            <person name="Kaur M."/>
        </authorList>
    </citation>
    <scope>NUCLEOTIDE SEQUENCE [LARGE SCALE GENOMIC DNA]</scope>
    <source>
        <strain evidence="4 5">SMB1</strain>
    </source>
</reference>
<dbReference type="OrthoDB" id="9812993at2"/>
<dbReference type="Pfam" id="PF00440">
    <property type="entry name" value="TetR_N"/>
    <property type="match status" value="1"/>
</dbReference>
<evidence type="ECO:0000256" key="2">
    <source>
        <dbReference type="PROSITE-ProRule" id="PRU00335"/>
    </source>
</evidence>
<dbReference type="EMBL" id="QKRB01000036">
    <property type="protein sequence ID" value="PZD96730.1"/>
    <property type="molecule type" value="Genomic_DNA"/>
</dbReference>
<name>A0A2W1LFA4_9BACL</name>
<feature type="DNA-binding region" description="H-T-H motif" evidence="2">
    <location>
        <begin position="25"/>
        <end position="44"/>
    </location>
</feature>
<sequence>MSKRRQLLLDTALALFIEHGYANTTVQMILDKSGVSKGTFYKFFHSRDDCFTAILEDQLQEEIAIRQQLESRSYASDYERLVDQIAIPMSLPDKERIWGLYWTGFHSGEIDSVKLARVQLKWLSERFVQLYGEAIRPYAYEGVILFYGMLYQIGNTWRSFKGEGPDWKEAAAKVLNYVEVLLNTMRERKEHLFDYSTLSQISSREDVKAADKGALIAGVQEFNQTVQKSSVSSAAKDISKGLLALLEENELNVTLAGVAVNAFQEAFEPSPFRSDAGRVARACWWYLEQVKHD</sequence>
<gene>
    <name evidence="4" type="ORF">DNH61_05900</name>
</gene>
<keyword evidence="5" id="KW-1185">Reference proteome</keyword>
<dbReference type="PANTHER" id="PTHR43479">
    <property type="entry name" value="ACREF/ENVCD OPERON REPRESSOR-RELATED"/>
    <property type="match status" value="1"/>
</dbReference>
<evidence type="ECO:0000313" key="4">
    <source>
        <dbReference type="EMBL" id="PZD96730.1"/>
    </source>
</evidence>
<dbReference type="InterPro" id="IPR050624">
    <property type="entry name" value="HTH-type_Tx_Regulator"/>
</dbReference>
<protein>
    <submittedName>
        <fullName evidence="4">TetR/AcrR family transcriptional regulator</fullName>
    </submittedName>
</protein>
<dbReference type="GO" id="GO:0003677">
    <property type="term" value="F:DNA binding"/>
    <property type="evidence" value="ECO:0007669"/>
    <property type="project" value="UniProtKB-UniRule"/>
</dbReference>
<dbReference type="Gene3D" id="1.10.357.10">
    <property type="entry name" value="Tetracycline Repressor, domain 2"/>
    <property type="match status" value="1"/>
</dbReference>
<feature type="domain" description="HTH tetR-type" evidence="3">
    <location>
        <begin position="2"/>
        <end position="62"/>
    </location>
</feature>
<dbReference type="Proteomes" id="UP000249522">
    <property type="component" value="Unassembled WGS sequence"/>
</dbReference>
<dbReference type="PANTHER" id="PTHR43479:SF11">
    <property type="entry name" value="ACREF_ENVCD OPERON REPRESSOR-RELATED"/>
    <property type="match status" value="1"/>
</dbReference>
<organism evidence="4 5">
    <name type="scientific">Paenibacillus sambharensis</name>
    <dbReference type="NCBI Taxonomy" id="1803190"/>
    <lineage>
        <taxon>Bacteria</taxon>
        <taxon>Bacillati</taxon>
        <taxon>Bacillota</taxon>
        <taxon>Bacilli</taxon>
        <taxon>Bacillales</taxon>
        <taxon>Paenibacillaceae</taxon>
        <taxon>Paenibacillus</taxon>
    </lineage>
</organism>
<evidence type="ECO:0000259" key="3">
    <source>
        <dbReference type="PROSITE" id="PS50977"/>
    </source>
</evidence>
<evidence type="ECO:0000256" key="1">
    <source>
        <dbReference type="ARBA" id="ARBA00023125"/>
    </source>
</evidence>
<keyword evidence="1 2" id="KW-0238">DNA-binding</keyword>
<dbReference type="AlphaFoldDB" id="A0A2W1LFA4"/>